<dbReference type="AlphaFoldDB" id="A0A0D0HSF7"/>
<accession>A0A0D0HSF7</accession>
<proteinExistence type="predicted"/>
<organism evidence="1 2">
    <name type="scientific">Anoxybacillus ayderensis</name>
    <dbReference type="NCBI Taxonomy" id="265546"/>
    <lineage>
        <taxon>Bacteria</taxon>
        <taxon>Bacillati</taxon>
        <taxon>Bacillota</taxon>
        <taxon>Bacilli</taxon>
        <taxon>Bacillales</taxon>
        <taxon>Anoxybacillaceae</taxon>
        <taxon>Anoxybacillus</taxon>
    </lineage>
</organism>
<evidence type="ECO:0000313" key="1">
    <source>
        <dbReference type="EMBL" id="KIP20803.1"/>
    </source>
</evidence>
<dbReference type="PATRIC" id="fig|265546.4.peg.2109"/>
<name>A0A0D0HSF7_9BACL</name>
<reference evidence="1 2" key="1">
    <citation type="submission" date="2015-01" db="EMBL/GenBank/DDBJ databases">
        <title>Genome sequence of Anoxybacillus ayderensis strain AB04.</title>
        <authorList>
            <person name="Belduz A.O."/>
            <person name="Canakci S."/>
            <person name="Chan K.-G."/>
            <person name="Kahar U.M."/>
            <person name="Yaakob A.S."/>
            <person name="Chan C.S."/>
            <person name="Goh K.M."/>
        </authorList>
    </citation>
    <scope>NUCLEOTIDE SEQUENCE [LARGE SCALE GENOMIC DNA]</scope>
    <source>
        <strain evidence="1 2">AB04</strain>
    </source>
</reference>
<evidence type="ECO:0000313" key="2">
    <source>
        <dbReference type="Proteomes" id="UP000032047"/>
    </source>
</evidence>
<keyword evidence="2" id="KW-1185">Reference proteome</keyword>
<dbReference type="EMBL" id="JXTG01000011">
    <property type="protein sequence ID" value="KIP20803.1"/>
    <property type="molecule type" value="Genomic_DNA"/>
</dbReference>
<dbReference type="RefSeq" id="WP_021093963.1">
    <property type="nucleotide sequence ID" value="NZ_ANOC01000004.1"/>
</dbReference>
<evidence type="ECO:0008006" key="3">
    <source>
        <dbReference type="Google" id="ProtNLM"/>
    </source>
</evidence>
<dbReference type="Proteomes" id="UP000032047">
    <property type="component" value="Unassembled WGS sequence"/>
</dbReference>
<protein>
    <recommendedName>
        <fullName evidence="3">DUF2187 domain-containing protein</fullName>
    </recommendedName>
</protein>
<sequence length="59" mass="7021">MIVEELDVIRLKVGTEATVLEIFPTEPKYFCQRVDEDDDMFYVTTDEIVKITYKCRKNE</sequence>
<comment type="caution">
    <text evidence="1">The sequence shown here is derived from an EMBL/GenBank/DDBJ whole genome shotgun (WGS) entry which is preliminary data.</text>
</comment>
<gene>
    <name evidence="1" type="ORF">JV16_02102</name>
</gene>